<comment type="caution">
    <text evidence="1">The sequence shown here is derived from an EMBL/GenBank/DDBJ whole genome shotgun (WGS) entry which is preliminary data.</text>
</comment>
<dbReference type="Gene3D" id="3.40.50.1110">
    <property type="entry name" value="SGNH hydrolase"/>
    <property type="match status" value="1"/>
</dbReference>
<proteinExistence type="predicted"/>
<protein>
    <submittedName>
        <fullName evidence="1">Uncharacterized protein</fullName>
    </submittedName>
</protein>
<gene>
    <name evidence="1" type="ORF">IDH45_13420</name>
</gene>
<dbReference type="RefSeq" id="WP_190928388.1">
    <property type="nucleotide sequence ID" value="NZ_JACXJA010000016.1"/>
</dbReference>
<dbReference type="AlphaFoldDB" id="A0A927CB23"/>
<evidence type="ECO:0000313" key="2">
    <source>
        <dbReference type="Proteomes" id="UP000639396"/>
    </source>
</evidence>
<dbReference type="EMBL" id="JACXJA010000016">
    <property type="protein sequence ID" value="MBD2862986.1"/>
    <property type="molecule type" value="Genomic_DNA"/>
</dbReference>
<evidence type="ECO:0000313" key="1">
    <source>
        <dbReference type="EMBL" id="MBD2862986.1"/>
    </source>
</evidence>
<dbReference type="SUPFAM" id="SSF52266">
    <property type="entry name" value="SGNH hydrolase"/>
    <property type="match status" value="1"/>
</dbReference>
<name>A0A927CB23_9BACL</name>
<sequence>MNLECARGECPRKMRVAFAGDSITWGDGMLDDGFVGEADRYIRKTYAETLASEQLNVSGTAEALSSRKLYGGRALRLTGAGSAVSFELEGDELTVVQAMERGNGSASLIDVYVDGALFDTFSNRNEAPCGEDTIRFVADGAGNTFDLGRPFTYAHSISADGRPVVGGLNCGGYGAAFPADQDYRVIRIYGSDAHGETEVHHALQFRRTPAQGIVIEASFRYGETIAYAKTTVGETEERFGSPLESRYGEGGVAFDPARPVAVSSGLDYRITDDRAVRTWTFPDTRRRTFELKIRGFDPLGGKTGDPYLIVNFVTNRFHSIMNAGIGGWTANLYKGDKGLRNVNGLCDWKPDILFIGLGTNDDWEAGNTFAAVRRIEGLSEADVRRLPTLLIQNCRYDGPDRYSVDTAELIVAACEQRCVVLDGTGASFDSVKQGDLVVVGDYYGDNRNVQSRLIESWDPDTRTARFTEPLEPTPLTPHIEDYAGQAIRIKRVDGFVTALERMLAMIRTASPATRLALIETGLSNYNTRLLMGYPEVIRDIAKRYGAELVNVYRPLMQWQYEQPLDFQGYIGPGEQQRSGGSSEYPLVTPDGRDMAEAVRYQLRNWSVRIDGREKYGDGCRIEGGYALAFLPGTEPEQLTITDWNGRGRNPKVGYRFIPSRLVFTRDVPPPGARIEVSASPAKWSMDDAHLGMPGGNGIYAAQVKAAIRRMIGRE</sequence>
<reference evidence="1" key="1">
    <citation type="submission" date="2020-09" db="EMBL/GenBank/DDBJ databases">
        <title>A novel bacterium of genus Paenibacillus, isolated from South China Sea.</title>
        <authorList>
            <person name="Huang H."/>
            <person name="Mo K."/>
            <person name="Hu Y."/>
        </authorList>
    </citation>
    <scope>NUCLEOTIDE SEQUENCE</scope>
    <source>
        <strain evidence="1">IB182363</strain>
    </source>
</reference>
<keyword evidence="2" id="KW-1185">Reference proteome</keyword>
<dbReference type="Proteomes" id="UP000639396">
    <property type="component" value="Unassembled WGS sequence"/>
</dbReference>
<organism evidence="1 2">
    <name type="scientific">Paenibacillus oceani</name>
    <dbReference type="NCBI Taxonomy" id="2772510"/>
    <lineage>
        <taxon>Bacteria</taxon>
        <taxon>Bacillati</taxon>
        <taxon>Bacillota</taxon>
        <taxon>Bacilli</taxon>
        <taxon>Bacillales</taxon>
        <taxon>Paenibacillaceae</taxon>
        <taxon>Paenibacillus</taxon>
    </lineage>
</organism>
<accession>A0A927CB23</accession>
<dbReference type="InterPro" id="IPR036514">
    <property type="entry name" value="SGNH_hydro_sf"/>
</dbReference>